<evidence type="ECO:0008006" key="4">
    <source>
        <dbReference type="Google" id="ProtNLM"/>
    </source>
</evidence>
<dbReference type="EMBL" id="AFBI03000023">
    <property type="protein sequence ID" value="EJW04113.1"/>
    <property type="molecule type" value="Genomic_DNA"/>
</dbReference>
<accession>J8ZWS8</accession>
<comment type="caution">
    <text evidence="2">The sequence shown here is derived from an EMBL/GenBank/DDBJ whole genome shotgun (WGS) entry which is preliminary data.</text>
</comment>
<dbReference type="InParanoid" id="J8ZWS8"/>
<evidence type="ECO:0000256" key="1">
    <source>
        <dbReference type="SAM" id="Phobius"/>
    </source>
</evidence>
<reference evidence="2 3" key="1">
    <citation type="submission" date="2011-08" db="EMBL/GenBank/DDBJ databases">
        <authorList>
            <person name="Liu Z.J."/>
            <person name="Shi F.L."/>
            <person name="Lu J.Q."/>
            <person name="Li M."/>
            <person name="Wang Z.L."/>
        </authorList>
    </citation>
    <scope>NUCLEOTIDE SEQUENCE [LARGE SCALE GENOMIC DNA]</scope>
    <source>
        <strain evidence="2 3">USNM 41457</strain>
    </source>
</reference>
<feature type="transmembrane region" description="Helical" evidence="1">
    <location>
        <begin position="51"/>
        <end position="76"/>
    </location>
</feature>
<evidence type="ECO:0000313" key="3">
    <source>
        <dbReference type="Proteomes" id="UP000003163"/>
    </source>
</evidence>
<proteinExistence type="predicted"/>
<protein>
    <recommendedName>
        <fullName evidence="4">Transmembrane protein</fullName>
    </recommendedName>
</protein>
<keyword evidence="3" id="KW-1185">Reference proteome</keyword>
<name>J8ZWS8_EDHAE</name>
<gene>
    <name evidence="2" type="ORF">EDEG_01593</name>
</gene>
<keyword evidence="1" id="KW-0472">Membrane</keyword>
<organism evidence="2 3">
    <name type="scientific">Edhazardia aedis (strain USNM 41457)</name>
    <name type="common">Microsporidian parasite</name>
    <dbReference type="NCBI Taxonomy" id="1003232"/>
    <lineage>
        <taxon>Eukaryota</taxon>
        <taxon>Fungi</taxon>
        <taxon>Fungi incertae sedis</taxon>
        <taxon>Microsporidia</taxon>
        <taxon>Edhazardia</taxon>
    </lineage>
</organism>
<keyword evidence="1" id="KW-0812">Transmembrane</keyword>
<dbReference type="VEuPathDB" id="MicrosporidiaDB:EDEG_01593"/>
<dbReference type="AlphaFoldDB" id="J8ZWS8"/>
<feature type="transmembrane region" description="Helical" evidence="1">
    <location>
        <begin position="88"/>
        <end position="109"/>
    </location>
</feature>
<reference evidence="3" key="2">
    <citation type="submission" date="2015-07" db="EMBL/GenBank/DDBJ databases">
        <title>Contrasting host-pathogen interactions and genome evolution in two generalist and specialist microsporidian pathogens of mosquitoes.</title>
        <authorList>
            <consortium name="The Broad Institute Genomics Platform"/>
            <consortium name="The Broad Institute Genome Sequencing Center for Infectious Disease"/>
            <person name="Cuomo C.A."/>
            <person name="Sanscrainte N.D."/>
            <person name="Goldberg J.M."/>
            <person name="Heiman D."/>
            <person name="Young S."/>
            <person name="Zeng Q."/>
            <person name="Becnel J.J."/>
            <person name="Birren B.W."/>
        </authorList>
    </citation>
    <scope>NUCLEOTIDE SEQUENCE [LARGE SCALE GENOMIC DNA]</scope>
    <source>
        <strain evidence="3">USNM 41457</strain>
    </source>
</reference>
<dbReference type="HOGENOM" id="CLU_2084808_0_0_1"/>
<sequence>MSYLYIFIFSKEQKIKNKKFTYTTNLRKQKFPMDRFMMKVRRPKIRSDSNIARFLFFEVFCNFSIQNVCFVCIYIYLGIAQYFKKYYIVQFLVCLISWIEVKILSKLFCFRRKCFHL</sequence>
<evidence type="ECO:0000313" key="2">
    <source>
        <dbReference type="EMBL" id="EJW04113.1"/>
    </source>
</evidence>
<keyword evidence="1" id="KW-1133">Transmembrane helix</keyword>
<dbReference type="Proteomes" id="UP000003163">
    <property type="component" value="Unassembled WGS sequence"/>
</dbReference>